<dbReference type="Pfam" id="PF07885">
    <property type="entry name" value="Ion_trans_2"/>
    <property type="match status" value="1"/>
</dbReference>
<organism evidence="5 6">
    <name type="scientific">Desulfobacter postgatei</name>
    <dbReference type="NCBI Taxonomy" id="2293"/>
    <lineage>
        <taxon>Bacteria</taxon>
        <taxon>Pseudomonadati</taxon>
        <taxon>Thermodesulfobacteriota</taxon>
        <taxon>Desulfobacteria</taxon>
        <taxon>Desulfobacterales</taxon>
        <taxon>Desulfobacteraceae</taxon>
        <taxon>Desulfobacter</taxon>
    </lineage>
</organism>
<dbReference type="PROSITE" id="PS51201">
    <property type="entry name" value="RCK_N"/>
    <property type="match status" value="1"/>
</dbReference>
<feature type="domain" description="RCK C-terminal" evidence="4">
    <location>
        <begin position="241"/>
        <end position="326"/>
    </location>
</feature>
<dbReference type="Pfam" id="PF02080">
    <property type="entry name" value="TrkA_C"/>
    <property type="match status" value="1"/>
</dbReference>
<dbReference type="InterPro" id="IPR013099">
    <property type="entry name" value="K_chnl_dom"/>
</dbReference>
<evidence type="ECO:0000256" key="1">
    <source>
        <dbReference type="ARBA" id="ARBA00004651"/>
    </source>
</evidence>
<dbReference type="Pfam" id="PF02254">
    <property type="entry name" value="TrkA_N"/>
    <property type="match status" value="1"/>
</dbReference>
<dbReference type="GO" id="GO:0006813">
    <property type="term" value="P:potassium ion transport"/>
    <property type="evidence" value="ECO:0007669"/>
    <property type="project" value="InterPro"/>
</dbReference>
<keyword evidence="5" id="KW-0813">Transport</keyword>
<protein>
    <submittedName>
        <fullName evidence="5">Potassium channel protein</fullName>
    </submittedName>
</protein>
<dbReference type="Gene3D" id="3.40.50.720">
    <property type="entry name" value="NAD(P)-binding Rossmann-like Domain"/>
    <property type="match status" value="1"/>
</dbReference>
<keyword evidence="2" id="KW-0472">Membrane</keyword>
<dbReference type="InterPro" id="IPR036291">
    <property type="entry name" value="NAD(P)-bd_dom_sf"/>
</dbReference>
<evidence type="ECO:0000313" key="6">
    <source>
        <dbReference type="Proteomes" id="UP000231203"/>
    </source>
</evidence>
<dbReference type="AlphaFoldDB" id="A0A2G6MSS5"/>
<dbReference type="PROSITE" id="PS51202">
    <property type="entry name" value="RCK_C"/>
    <property type="match status" value="1"/>
</dbReference>
<accession>A0A2G6MSS5</accession>
<keyword evidence="2" id="KW-1133">Transmembrane helix</keyword>
<dbReference type="InterPro" id="IPR003148">
    <property type="entry name" value="RCK_N"/>
</dbReference>
<keyword evidence="2" id="KW-0812">Transmembrane</keyword>
<sequence>MKITVFVAVLFFILATAGYMFIEGWSLLDSAYMTAITLSTVGYSEVHDLSDGGQFFTIFLIFTGVGYFLYLGGVFISSVVDGEIKSMLGRQRLNSKIKKMKNHYIVCGYGRIGRILCKFVAEETQNIVVVEQKEKLKAILEKDKMHYIIGDAGNEDVLESAGIERAKALVAALATDTENVFLVLTARQLNPDIYIMARAGSTMVRKKLYMAGANQVESPYDVGGVSMALKLLRPTVSNFLDTALSRESDAIQLEEAFVPESSDYAGKQLKDSGIRQNYNLIIVAIKEKSGHMVFAPHFETIIHPRDTVIVMGKAQDLKAFRHALRNEPKKISNIFG</sequence>
<evidence type="ECO:0000256" key="2">
    <source>
        <dbReference type="SAM" id="Phobius"/>
    </source>
</evidence>
<proteinExistence type="predicted"/>
<dbReference type="InterPro" id="IPR036721">
    <property type="entry name" value="RCK_C_sf"/>
</dbReference>
<dbReference type="Proteomes" id="UP000231203">
    <property type="component" value="Unassembled WGS sequence"/>
</dbReference>
<feature type="transmembrane region" description="Helical" evidence="2">
    <location>
        <begin position="55"/>
        <end position="80"/>
    </location>
</feature>
<dbReference type="InterPro" id="IPR050721">
    <property type="entry name" value="Trk_Ktr_HKT_K-transport"/>
</dbReference>
<dbReference type="GO" id="GO:0008324">
    <property type="term" value="F:monoatomic cation transmembrane transporter activity"/>
    <property type="evidence" value="ECO:0007669"/>
    <property type="project" value="InterPro"/>
</dbReference>
<feature type="domain" description="RCK N-terminal" evidence="3">
    <location>
        <begin position="101"/>
        <end position="218"/>
    </location>
</feature>
<dbReference type="Gene3D" id="3.30.70.1450">
    <property type="entry name" value="Regulator of K+ conductance, C-terminal domain"/>
    <property type="match status" value="1"/>
</dbReference>
<dbReference type="Gene3D" id="1.10.287.70">
    <property type="match status" value="1"/>
</dbReference>
<dbReference type="EMBL" id="PDTI01000020">
    <property type="protein sequence ID" value="PIE63041.1"/>
    <property type="molecule type" value="Genomic_DNA"/>
</dbReference>
<keyword evidence="5" id="KW-0406">Ion transport</keyword>
<dbReference type="PANTHER" id="PTHR43833">
    <property type="entry name" value="POTASSIUM CHANNEL PROTEIN 2-RELATED-RELATED"/>
    <property type="match status" value="1"/>
</dbReference>
<dbReference type="InterPro" id="IPR006037">
    <property type="entry name" value="RCK_C"/>
</dbReference>
<name>A0A2G6MSS5_9BACT</name>
<keyword evidence="5" id="KW-0407">Ion channel</keyword>
<evidence type="ECO:0000259" key="3">
    <source>
        <dbReference type="PROSITE" id="PS51201"/>
    </source>
</evidence>
<comment type="subcellular location">
    <subcellularLocation>
        <location evidence="1">Cell membrane</location>
        <topology evidence="1">Multi-pass membrane protein</topology>
    </subcellularLocation>
</comment>
<evidence type="ECO:0000313" key="5">
    <source>
        <dbReference type="EMBL" id="PIE63041.1"/>
    </source>
</evidence>
<evidence type="ECO:0000259" key="4">
    <source>
        <dbReference type="PROSITE" id="PS51202"/>
    </source>
</evidence>
<dbReference type="SUPFAM" id="SSF116726">
    <property type="entry name" value="TrkA C-terminal domain-like"/>
    <property type="match status" value="1"/>
</dbReference>
<dbReference type="GO" id="GO:0005886">
    <property type="term" value="C:plasma membrane"/>
    <property type="evidence" value="ECO:0007669"/>
    <property type="project" value="UniProtKB-SubCell"/>
</dbReference>
<dbReference type="SUPFAM" id="SSF51735">
    <property type="entry name" value="NAD(P)-binding Rossmann-fold domains"/>
    <property type="match status" value="1"/>
</dbReference>
<dbReference type="SUPFAM" id="SSF81324">
    <property type="entry name" value="Voltage-gated potassium channels"/>
    <property type="match status" value="1"/>
</dbReference>
<dbReference type="PANTHER" id="PTHR43833:SF9">
    <property type="entry name" value="POTASSIUM CHANNEL PROTEIN YUGO-RELATED"/>
    <property type="match status" value="1"/>
</dbReference>
<gene>
    <name evidence="5" type="ORF">CSA25_02270</name>
</gene>
<reference evidence="5 6" key="1">
    <citation type="submission" date="2017-10" db="EMBL/GenBank/DDBJ databases">
        <title>Novel microbial diversity and functional potential in the marine mammal oral microbiome.</title>
        <authorList>
            <person name="Dudek N.K."/>
            <person name="Sun C.L."/>
            <person name="Burstein D."/>
            <person name="Kantor R.S."/>
            <person name="Aliaga Goltsman D.S."/>
            <person name="Bik E.M."/>
            <person name="Thomas B.C."/>
            <person name="Banfield J.F."/>
            <person name="Relman D.A."/>
        </authorList>
    </citation>
    <scope>NUCLEOTIDE SEQUENCE [LARGE SCALE GENOMIC DNA]</scope>
    <source>
        <strain evidence="5">DOLJORAL78_47_202</strain>
    </source>
</reference>
<comment type="caution">
    <text evidence="5">The sequence shown here is derived from an EMBL/GenBank/DDBJ whole genome shotgun (WGS) entry which is preliminary data.</text>
</comment>